<evidence type="ECO:0000256" key="2">
    <source>
        <dbReference type="ARBA" id="ARBA00022964"/>
    </source>
</evidence>
<comment type="similarity">
    <text evidence="1">Belongs to the aspartyl/asparaginyl beta-hydroxylase family.</text>
</comment>
<dbReference type="InterPro" id="IPR027443">
    <property type="entry name" value="IPNS-like_sf"/>
</dbReference>
<dbReference type="RefSeq" id="WP_343227906.1">
    <property type="nucleotide sequence ID" value="NZ_BAAAFE010000004.1"/>
</dbReference>
<evidence type="ECO:0000313" key="6">
    <source>
        <dbReference type="Proteomes" id="UP001500738"/>
    </source>
</evidence>
<evidence type="ECO:0000256" key="1">
    <source>
        <dbReference type="ARBA" id="ARBA00007730"/>
    </source>
</evidence>
<dbReference type="InterPro" id="IPR011990">
    <property type="entry name" value="TPR-like_helical_dom_sf"/>
</dbReference>
<evidence type="ECO:0000259" key="4">
    <source>
        <dbReference type="Pfam" id="PF05118"/>
    </source>
</evidence>
<proteinExistence type="inferred from homology"/>
<dbReference type="PANTHER" id="PTHR46332">
    <property type="entry name" value="ASPARTATE BETA-HYDROXYLASE DOMAIN-CONTAINING PROTEIN 2"/>
    <property type="match status" value="1"/>
</dbReference>
<reference evidence="5 6" key="1">
    <citation type="journal article" date="2019" name="Int. J. Syst. Evol. Microbiol.">
        <title>The Global Catalogue of Microorganisms (GCM) 10K type strain sequencing project: providing services to taxonomists for standard genome sequencing and annotation.</title>
        <authorList>
            <consortium name="The Broad Institute Genomics Platform"/>
            <consortium name="The Broad Institute Genome Sequencing Center for Infectious Disease"/>
            <person name="Wu L."/>
            <person name="Ma J."/>
        </authorList>
    </citation>
    <scope>NUCLEOTIDE SEQUENCE [LARGE SCALE GENOMIC DNA]</scope>
    <source>
        <strain evidence="5 6">JCM 15910</strain>
    </source>
</reference>
<keyword evidence="6" id="KW-1185">Reference proteome</keyword>
<gene>
    <name evidence="5" type="ORF">GCM10009115_11140</name>
</gene>
<dbReference type="EMBL" id="BAAAFE010000004">
    <property type="protein sequence ID" value="GAA0862856.1"/>
    <property type="molecule type" value="Genomic_DNA"/>
</dbReference>
<name>A0ABN1M0Z1_9SPHN</name>
<comment type="caution">
    <text evidence="5">The sequence shown here is derived from an EMBL/GenBank/DDBJ whole genome shotgun (WGS) entry which is preliminary data.</text>
</comment>
<dbReference type="SUPFAM" id="SSF51197">
    <property type="entry name" value="Clavaminate synthase-like"/>
    <property type="match status" value="1"/>
</dbReference>
<evidence type="ECO:0000256" key="3">
    <source>
        <dbReference type="ARBA" id="ARBA00023002"/>
    </source>
</evidence>
<dbReference type="InterPro" id="IPR051821">
    <property type="entry name" value="Asp/Asn_beta-hydroxylase"/>
</dbReference>
<dbReference type="PANTHER" id="PTHR46332:SF5">
    <property type="entry name" value="ASPARTATE BETA-HYDROXYLASE DOMAIN CONTAINING 2"/>
    <property type="match status" value="1"/>
</dbReference>
<organism evidence="5 6">
    <name type="scientific">Sphingopyxis soli</name>
    <dbReference type="NCBI Taxonomy" id="592051"/>
    <lineage>
        <taxon>Bacteria</taxon>
        <taxon>Pseudomonadati</taxon>
        <taxon>Pseudomonadota</taxon>
        <taxon>Alphaproteobacteria</taxon>
        <taxon>Sphingomonadales</taxon>
        <taxon>Sphingomonadaceae</taxon>
        <taxon>Sphingopyxis</taxon>
    </lineage>
</organism>
<dbReference type="Gene3D" id="1.25.40.10">
    <property type="entry name" value="Tetratricopeptide repeat domain"/>
    <property type="match status" value="1"/>
</dbReference>
<accession>A0ABN1M0Z1</accession>
<protein>
    <recommendedName>
        <fullName evidence="4">Aspartyl/asparaginy/proline hydroxylase domain-containing protein</fullName>
    </recommendedName>
</protein>
<feature type="domain" description="Aspartyl/asparaginy/proline hydroxylase" evidence="4">
    <location>
        <begin position="196"/>
        <end position="360"/>
    </location>
</feature>
<keyword evidence="2" id="KW-0223">Dioxygenase</keyword>
<sequence length="385" mass="42410">MSAERAALVAEADRALAAQDFARAAALLEQSLAMGEDFPVLLRLAGTHRAAGRPRVALDAVHRALTLAPLDFTALMMRASLLDRIGDPGAGEAWGHAIAQKPADALPPQLAAVLAEGERKHAAWLDAKEAHWAARTAEAESRADAEERARIARFRSNALRRTRVHHSEPTHFHFPGLAEREFHPRSLFPWLTEIEAATDTIAAELAAVMAAERAELVPYVQYAAHQPLAQWRALNHNPDWTAIHLWRNGRRIEANARHCPRTMELLRLIDQPEIAGASPNALFSLLAPGTAIPPHVGYNNTRLVCHLPLVVPAGCWFRVGAETRDWERGQAFVFDDTIEHEAMNPSEQLRVVFIFDLWHPDLRPAERAAVAAMIGSAPDAVPESL</sequence>
<keyword evidence="3" id="KW-0560">Oxidoreductase</keyword>
<evidence type="ECO:0000313" key="5">
    <source>
        <dbReference type="EMBL" id="GAA0862856.1"/>
    </source>
</evidence>
<dbReference type="Gene3D" id="2.60.120.330">
    <property type="entry name" value="B-lactam Antibiotic, Isopenicillin N Synthase, Chain"/>
    <property type="match status" value="1"/>
</dbReference>
<dbReference type="Proteomes" id="UP001500738">
    <property type="component" value="Unassembled WGS sequence"/>
</dbReference>
<dbReference type="InterPro" id="IPR007803">
    <property type="entry name" value="Asp/Arg/Pro-Hydrxlase"/>
</dbReference>
<dbReference type="Pfam" id="PF05118">
    <property type="entry name" value="Asp_Arg_Hydrox"/>
    <property type="match status" value="1"/>
</dbReference>
<dbReference type="SUPFAM" id="SSF48452">
    <property type="entry name" value="TPR-like"/>
    <property type="match status" value="1"/>
</dbReference>